<dbReference type="EMBL" id="JAUIZM010000001">
    <property type="protein sequence ID" value="KAK1400614.1"/>
    <property type="molecule type" value="Genomic_DNA"/>
</dbReference>
<reference evidence="2" key="2">
    <citation type="submission" date="2023-05" db="EMBL/GenBank/DDBJ databases">
        <authorList>
            <person name="Schelkunov M.I."/>
        </authorList>
    </citation>
    <scope>NUCLEOTIDE SEQUENCE</scope>
    <source>
        <strain evidence="2">Hsosn_3</strain>
        <tissue evidence="2">Leaf</tissue>
    </source>
</reference>
<reference evidence="2" key="1">
    <citation type="submission" date="2023-02" db="EMBL/GenBank/DDBJ databases">
        <title>Genome of toxic invasive species Heracleum sosnowskyi carries increased number of genes despite the absence of recent whole-genome duplications.</title>
        <authorList>
            <person name="Schelkunov M."/>
            <person name="Shtratnikova V."/>
            <person name="Makarenko M."/>
            <person name="Klepikova A."/>
            <person name="Omelchenko D."/>
            <person name="Novikova G."/>
            <person name="Obukhova E."/>
            <person name="Bogdanov V."/>
            <person name="Penin A."/>
            <person name="Logacheva M."/>
        </authorList>
    </citation>
    <scope>NUCLEOTIDE SEQUENCE</scope>
    <source>
        <strain evidence="2">Hsosn_3</strain>
        <tissue evidence="2">Leaf</tissue>
    </source>
</reference>
<gene>
    <name evidence="2" type="ORF">POM88_000219</name>
</gene>
<organism evidence="2 3">
    <name type="scientific">Heracleum sosnowskyi</name>
    <dbReference type="NCBI Taxonomy" id="360622"/>
    <lineage>
        <taxon>Eukaryota</taxon>
        <taxon>Viridiplantae</taxon>
        <taxon>Streptophyta</taxon>
        <taxon>Embryophyta</taxon>
        <taxon>Tracheophyta</taxon>
        <taxon>Spermatophyta</taxon>
        <taxon>Magnoliopsida</taxon>
        <taxon>eudicotyledons</taxon>
        <taxon>Gunneridae</taxon>
        <taxon>Pentapetalae</taxon>
        <taxon>asterids</taxon>
        <taxon>campanulids</taxon>
        <taxon>Apiales</taxon>
        <taxon>Apiaceae</taxon>
        <taxon>Apioideae</taxon>
        <taxon>apioid superclade</taxon>
        <taxon>Tordylieae</taxon>
        <taxon>Tordyliinae</taxon>
        <taxon>Heracleum</taxon>
    </lineage>
</organism>
<feature type="domain" description="PDZ" evidence="1">
    <location>
        <begin position="48"/>
        <end position="86"/>
    </location>
</feature>
<sequence length="101" mass="11166">MYCKLTNVDGFVIAVLCQDANDGQIMRLIAPPLGHIARVVHKFPDAYKGLVVKKIIPDSSADVAGLLVDDVIIKCDEKPVESFLELDYEYKMTFYTLDSGG</sequence>
<evidence type="ECO:0000313" key="2">
    <source>
        <dbReference type="EMBL" id="KAK1400614.1"/>
    </source>
</evidence>
<dbReference type="AlphaFoldDB" id="A0AAD8JAS5"/>
<dbReference type="Pfam" id="PF00595">
    <property type="entry name" value="PDZ"/>
    <property type="match status" value="1"/>
</dbReference>
<name>A0AAD8JAS5_9APIA</name>
<comment type="caution">
    <text evidence="2">The sequence shown here is derived from an EMBL/GenBank/DDBJ whole genome shotgun (WGS) entry which is preliminary data.</text>
</comment>
<dbReference type="InterPro" id="IPR036034">
    <property type="entry name" value="PDZ_sf"/>
</dbReference>
<dbReference type="PANTHER" id="PTHR47389:SF4">
    <property type="entry name" value="OS09G0436400 PROTEIN"/>
    <property type="match status" value="1"/>
</dbReference>
<dbReference type="Proteomes" id="UP001237642">
    <property type="component" value="Unassembled WGS sequence"/>
</dbReference>
<proteinExistence type="predicted"/>
<dbReference type="PANTHER" id="PTHR47389">
    <property type="entry name" value="OS09G0436400 PROTEIN"/>
    <property type="match status" value="1"/>
</dbReference>
<evidence type="ECO:0000313" key="3">
    <source>
        <dbReference type="Proteomes" id="UP001237642"/>
    </source>
</evidence>
<evidence type="ECO:0000259" key="1">
    <source>
        <dbReference type="Pfam" id="PF00595"/>
    </source>
</evidence>
<protein>
    <recommendedName>
        <fullName evidence="1">PDZ domain-containing protein</fullName>
    </recommendedName>
</protein>
<dbReference type="InterPro" id="IPR001478">
    <property type="entry name" value="PDZ"/>
</dbReference>
<dbReference type="Gene3D" id="2.30.42.10">
    <property type="match status" value="1"/>
</dbReference>
<dbReference type="SUPFAM" id="SSF50156">
    <property type="entry name" value="PDZ domain-like"/>
    <property type="match status" value="1"/>
</dbReference>
<accession>A0AAD8JAS5</accession>
<keyword evidence="3" id="KW-1185">Reference proteome</keyword>